<evidence type="ECO:0000256" key="4">
    <source>
        <dbReference type="ARBA" id="ARBA00023284"/>
    </source>
</evidence>
<dbReference type="InterPro" id="IPR000866">
    <property type="entry name" value="AhpC/TSA"/>
</dbReference>
<evidence type="ECO:0000259" key="6">
    <source>
        <dbReference type="PROSITE" id="PS51352"/>
    </source>
</evidence>
<dbReference type="InterPro" id="IPR013766">
    <property type="entry name" value="Thioredoxin_domain"/>
</dbReference>
<keyword evidence="2" id="KW-0201">Cytochrome c-type biogenesis</keyword>
<keyword evidence="3" id="KW-1015">Disulfide bond</keyword>
<feature type="domain" description="Thioredoxin" evidence="6">
    <location>
        <begin position="225"/>
        <end position="363"/>
    </location>
</feature>
<keyword evidence="8" id="KW-1185">Reference proteome</keyword>
<keyword evidence="5" id="KW-0732">Signal</keyword>
<dbReference type="EMBL" id="FNGY01000001">
    <property type="protein sequence ID" value="SDL38388.1"/>
    <property type="molecule type" value="Genomic_DNA"/>
</dbReference>
<reference evidence="8" key="1">
    <citation type="submission" date="2016-10" db="EMBL/GenBank/DDBJ databases">
        <authorList>
            <person name="Varghese N."/>
            <person name="Submissions S."/>
        </authorList>
    </citation>
    <scope>NUCLEOTIDE SEQUENCE [LARGE SCALE GENOMIC DNA]</scope>
    <source>
        <strain evidence="8">DSM 19110</strain>
    </source>
</reference>
<protein>
    <submittedName>
        <fullName evidence="7">Peroxiredoxin</fullName>
    </submittedName>
</protein>
<evidence type="ECO:0000313" key="7">
    <source>
        <dbReference type="EMBL" id="SDL38388.1"/>
    </source>
</evidence>
<dbReference type="RefSeq" id="WP_074604287.1">
    <property type="nucleotide sequence ID" value="NZ_FNGY01000001.1"/>
</dbReference>
<accession>A0A1G9JLK6</accession>
<evidence type="ECO:0000313" key="8">
    <source>
        <dbReference type="Proteomes" id="UP000183200"/>
    </source>
</evidence>
<evidence type="ECO:0000256" key="3">
    <source>
        <dbReference type="ARBA" id="ARBA00023157"/>
    </source>
</evidence>
<dbReference type="PANTHER" id="PTHR42852">
    <property type="entry name" value="THIOL:DISULFIDE INTERCHANGE PROTEIN DSBE"/>
    <property type="match status" value="1"/>
</dbReference>
<organism evidence="7 8">
    <name type="scientific">Pedobacter steynii</name>
    <dbReference type="NCBI Taxonomy" id="430522"/>
    <lineage>
        <taxon>Bacteria</taxon>
        <taxon>Pseudomonadati</taxon>
        <taxon>Bacteroidota</taxon>
        <taxon>Sphingobacteriia</taxon>
        <taxon>Sphingobacteriales</taxon>
        <taxon>Sphingobacteriaceae</taxon>
        <taxon>Pedobacter</taxon>
    </lineage>
</organism>
<sequence length="363" mass="41537">MKFIPLIFLFWVQSTCLAQNTVSLEIHAPKFKNGSKLQISDNNPFGRKSLRMYDLEIVNGKSIGKILTGKGDLFRLKFNQQNRNFYLEPGIIKINIPDTSLALATITGSKSDQQMAQWLIDWKNEPIYNRTRDAQNKWFAQGTTAEAASSKLKYDSLNVIYEEQKVSFNINRIKANPAFCINSTLLRNIMDLVPQKQVLDLYQGLDSEAKSNVDGRFIKYQIDSLSINGTAPGFVQSDTSGNQVRLDDFRGKYLLLDFWASWCIPCRAENPNLKKAYEQFKHRNFTILGVSLDSERKLWIDAIKKDQLPWAQISDLQGWSNWISAKYIVRAVPRNFLISPDGKIIAKNIRGKELIETLEKALQ</sequence>
<gene>
    <name evidence="7" type="ORF">SAMN05421820_101306</name>
</gene>
<dbReference type="OrthoDB" id="741057at2"/>
<dbReference type="InterPro" id="IPR036249">
    <property type="entry name" value="Thioredoxin-like_sf"/>
</dbReference>
<dbReference type="GO" id="GO:0030313">
    <property type="term" value="C:cell envelope"/>
    <property type="evidence" value="ECO:0007669"/>
    <property type="project" value="UniProtKB-SubCell"/>
</dbReference>
<feature type="signal peptide" evidence="5">
    <location>
        <begin position="1"/>
        <end position="18"/>
    </location>
</feature>
<dbReference type="Pfam" id="PF00578">
    <property type="entry name" value="AhpC-TSA"/>
    <property type="match status" value="1"/>
</dbReference>
<dbReference type="InterPro" id="IPR050553">
    <property type="entry name" value="Thioredoxin_ResA/DsbE_sf"/>
</dbReference>
<proteinExistence type="predicted"/>
<evidence type="ECO:0000256" key="5">
    <source>
        <dbReference type="SAM" id="SignalP"/>
    </source>
</evidence>
<evidence type="ECO:0000256" key="2">
    <source>
        <dbReference type="ARBA" id="ARBA00022748"/>
    </source>
</evidence>
<evidence type="ECO:0000256" key="1">
    <source>
        <dbReference type="ARBA" id="ARBA00004196"/>
    </source>
</evidence>
<keyword evidence="4" id="KW-0676">Redox-active center</keyword>
<feature type="chain" id="PRO_5010172360" evidence="5">
    <location>
        <begin position="19"/>
        <end position="363"/>
    </location>
</feature>
<dbReference type="GO" id="GO:0017004">
    <property type="term" value="P:cytochrome complex assembly"/>
    <property type="evidence" value="ECO:0007669"/>
    <property type="project" value="UniProtKB-KW"/>
</dbReference>
<dbReference type="Gene3D" id="3.40.30.10">
    <property type="entry name" value="Glutaredoxin"/>
    <property type="match status" value="1"/>
</dbReference>
<dbReference type="PROSITE" id="PS51352">
    <property type="entry name" value="THIOREDOXIN_2"/>
    <property type="match status" value="1"/>
</dbReference>
<dbReference type="SUPFAM" id="SSF52833">
    <property type="entry name" value="Thioredoxin-like"/>
    <property type="match status" value="1"/>
</dbReference>
<dbReference type="GO" id="GO:0016209">
    <property type="term" value="F:antioxidant activity"/>
    <property type="evidence" value="ECO:0007669"/>
    <property type="project" value="InterPro"/>
</dbReference>
<dbReference type="CDD" id="cd02966">
    <property type="entry name" value="TlpA_like_family"/>
    <property type="match status" value="1"/>
</dbReference>
<dbReference type="GO" id="GO:0016491">
    <property type="term" value="F:oxidoreductase activity"/>
    <property type="evidence" value="ECO:0007669"/>
    <property type="project" value="InterPro"/>
</dbReference>
<dbReference type="PANTHER" id="PTHR42852:SF6">
    <property type="entry name" value="THIOL:DISULFIDE INTERCHANGE PROTEIN DSBE"/>
    <property type="match status" value="1"/>
</dbReference>
<name>A0A1G9JLK6_9SPHI</name>
<dbReference type="AlphaFoldDB" id="A0A1G9JLK6"/>
<dbReference type="Proteomes" id="UP000183200">
    <property type="component" value="Unassembled WGS sequence"/>
</dbReference>
<comment type="subcellular location">
    <subcellularLocation>
        <location evidence="1">Cell envelope</location>
    </subcellularLocation>
</comment>